<dbReference type="PANTHER" id="PTHR43736:SF4">
    <property type="entry name" value="SLR1690 PROTEIN"/>
    <property type="match status" value="1"/>
</dbReference>
<sequence>MSIRGFTLSDSTNPHSFVAADVAILTIRDGALAVLLIRRANPPFKGRLALPGGFVEPDETVERAAARELFEETGIPKSASRLDSIGVYSEPDRDPRRRVVSVAFAALVPNPGESRAGGDAASTQWLPVDRALKEPLAFDHVEILEHAVEHARRQLEYTTAATAFCREEFTIAELRRVYEIVWETKLDPGNFHRKVTRIEDFLRPTGETTARNGGRPAALFTAGSLKRLPLPLSPGR</sequence>
<dbReference type="InterPro" id="IPR054105">
    <property type="entry name" value="WHD_NrtR"/>
</dbReference>
<dbReference type="CDD" id="cd18873">
    <property type="entry name" value="NUDIX_NadM_like"/>
    <property type="match status" value="1"/>
</dbReference>
<dbReference type="Proteomes" id="UP000681341">
    <property type="component" value="Unassembled WGS sequence"/>
</dbReference>
<accession>A0ABS3U8J3</accession>
<dbReference type="Pfam" id="PF21906">
    <property type="entry name" value="WHD_NrtR"/>
    <property type="match status" value="1"/>
</dbReference>
<keyword evidence="6" id="KW-1185">Reference proteome</keyword>
<dbReference type="InterPro" id="IPR036388">
    <property type="entry name" value="WH-like_DNA-bd_sf"/>
</dbReference>
<proteinExistence type="inferred from homology"/>
<dbReference type="PROSITE" id="PS00893">
    <property type="entry name" value="NUDIX_BOX"/>
    <property type="match status" value="1"/>
</dbReference>
<dbReference type="SUPFAM" id="SSF46785">
    <property type="entry name" value="Winged helix' DNA-binding domain"/>
    <property type="match status" value="1"/>
</dbReference>
<dbReference type="InterPro" id="IPR020084">
    <property type="entry name" value="NUDIX_hydrolase_CS"/>
</dbReference>
<feature type="domain" description="Nudix hydrolase" evidence="4">
    <location>
        <begin position="17"/>
        <end position="148"/>
    </location>
</feature>
<comment type="similarity">
    <text evidence="1 3">Belongs to the Nudix hydrolase family.</text>
</comment>
<dbReference type="InterPro" id="IPR036390">
    <property type="entry name" value="WH_DNA-bd_sf"/>
</dbReference>
<keyword evidence="2 3" id="KW-0378">Hydrolase</keyword>
<dbReference type="PROSITE" id="PS51462">
    <property type="entry name" value="NUDIX"/>
    <property type="match status" value="1"/>
</dbReference>
<name>A0ABS3U8J3_9ACTN</name>
<evidence type="ECO:0000256" key="3">
    <source>
        <dbReference type="RuleBase" id="RU003476"/>
    </source>
</evidence>
<reference evidence="5 6" key="1">
    <citation type="submission" date="2021-03" db="EMBL/GenBank/DDBJ databases">
        <title>Glycomyces sp. nov., a novel actinomycete isolated from soil.</title>
        <authorList>
            <person name="Yang X."/>
            <person name="Xu X."/>
        </authorList>
    </citation>
    <scope>NUCLEOTIDE SEQUENCE [LARGE SCALE GENOMIC DNA]</scope>
    <source>
        <strain evidence="5 6">NEAU-S30</strain>
    </source>
</reference>
<dbReference type="GO" id="GO:0016787">
    <property type="term" value="F:hydrolase activity"/>
    <property type="evidence" value="ECO:0007669"/>
    <property type="project" value="UniProtKB-KW"/>
</dbReference>
<gene>
    <name evidence="5" type="ORF">J5V16_19795</name>
</gene>
<dbReference type="PRINTS" id="PR00502">
    <property type="entry name" value="NUDIXFAMILY"/>
</dbReference>
<evidence type="ECO:0000313" key="6">
    <source>
        <dbReference type="Proteomes" id="UP000681341"/>
    </source>
</evidence>
<dbReference type="InterPro" id="IPR020476">
    <property type="entry name" value="Nudix_hydrolase"/>
</dbReference>
<comment type="caution">
    <text evidence="5">The sequence shown here is derived from an EMBL/GenBank/DDBJ whole genome shotgun (WGS) entry which is preliminary data.</text>
</comment>
<dbReference type="EMBL" id="JAGFNP010000012">
    <property type="protein sequence ID" value="MBO3735080.1"/>
    <property type="molecule type" value="Genomic_DNA"/>
</dbReference>
<organism evidence="5 6">
    <name type="scientific">Glycomyces niveus</name>
    <dbReference type="NCBI Taxonomy" id="2820287"/>
    <lineage>
        <taxon>Bacteria</taxon>
        <taxon>Bacillati</taxon>
        <taxon>Actinomycetota</taxon>
        <taxon>Actinomycetes</taxon>
        <taxon>Glycomycetales</taxon>
        <taxon>Glycomycetaceae</taxon>
        <taxon>Glycomyces</taxon>
    </lineage>
</organism>
<dbReference type="Gene3D" id="3.90.79.10">
    <property type="entry name" value="Nucleoside Triphosphate Pyrophosphohydrolase"/>
    <property type="match status" value="1"/>
</dbReference>
<dbReference type="InterPro" id="IPR000086">
    <property type="entry name" value="NUDIX_hydrolase_dom"/>
</dbReference>
<protein>
    <submittedName>
        <fullName evidence="5">NUDIX hydrolase</fullName>
    </submittedName>
</protein>
<dbReference type="InterPro" id="IPR015797">
    <property type="entry name" value="NUDIX_hydrolase-like_dom_sf"/>
</dbReference>
<evidence type="ECO:0000256" key="2">
    <source>
        <dbReference type="ARBA" id="ARBA00022801"/>
    </source>
</evidence>
<dbReference type="PANTHER" id="PTHR43736">
    <property type="entry name" value="ADP-RIBOSE PYROPHOSPHATASE"/>
    <property type="match status" value="1"/>
</dbReference>
<evidence type="ECO:0000256" key="1">
    <source>
        <dbReference type="ARBA" id="ARBA00005582"/>
    </source>
</evidence>
<evidence type="ECO:0000313" key="5">
    <source>
        <dbReference type="EMBL" id="MBO3735080.1"/>
    </source>
</evidence>
<dbReference type="SUPFAM" id="SSF55811">
    <property type="entry name" value="Nudix"/>
    <property type="match status" value="1"/>
</dbReference>
<dbReference type="Gene3D" id="1.10.10.10">
    <property type="entry name" value="Winged helix-like DNA-binding domain superfamily/Winged helix DNA-binding domain"/>
    <property type="match status" value="1"/>
</dbReference>
<dbReference type="Pfam" id="PF00293">
    <property type="entry name" value="NUDIX"/>
    <property type="match status" value="1"/>
</dbReference>
<evidence type="ECO:0000259" key="4">
    <source>
        <dbReference type="PROSITE" id="PS51462"/>
    </source>
</evidence>